<dbReference type="InterPro" id="IPR009057">
    <property type="entry name" value="Homeodomain-like_sf"/>
</dbReference>
<dbReference type="PROSITE" id="PS50977">
    <property type="entry name" value="HTH_TETR_2"/>
    <property type="match status" value="1"/>
</dbReference>
<gene>
    <name evidence="4" type="ORF">FHQ18_06470</name>
</gene>
<name>A0A5A8F4L6_9BACT</name>
<dbReference type="Proteomes" id="UP000322876">
    <property type="component" value="Unassembled WGS sequence"/>
</dbReference>
<sequence>MSQSKKNTKQKIFDAAIKTFAEKGFWKTKVSDIVAEAGVAQGTFYLYFNSKDDCLYELLEYLHKGTLHQINQLIENKQSTIFDICASFIKRIYQYKMLSKVFLFEALSSGEKFKNLYFRFKKNIRDMLSKVLSEETNNYNETTVSIISGFLKELIEYYILFLNEDLDTILKHLYEGLEKIEGARYEKI</sequence>
<evidence type="ECO:0000313" key="4">
    <source>
        <dbReference type="EMBL" id="KAA0258035.1"/>
    </source>
</evidence>
<feature type="DNA-binding region" description="H-T-H motif" evidence="2">
    <location>
        <begin position="29"/>
        <end position="48"/>
    </location>
</feature>
<proteinExistence type="predicted"/>
<organism evidence="4 5">
    <name type="scientific">Deferribacter autotrophicus</name>
    <dbReference type="NCBI Taxonomy" id="500465"/>
    <lineage>
        <taxon>Bacteria</taxon>
        <taxon>Pseudomonadati</taxon>
        <taxon>Deferribacterota</taxon>
        <taxon>Deferribacteres</taxon>
        <taxon>Deferribacterales</taxon>
        <taxon>Deferribacteraceae</taxon>
        <taxon>Deferribacter</taxon>
    </lineage>
</organism>
<dbReference type="OrthoDB" id="9812484at2"/>
<dbReference type="Gene3D" id="1.10.357.10">
    <property type="entry name" value="Tetracycline Repressor, domain 2"/>
    <property type="match status" value="1"/>
</dbReference>
<dbReference type="PRINTS" id="PR00455">
    <property type="entry name" value="HTHTETR"/>
</dbReference>
<evidence type="ECO:0000256" key="2">
    <source>
        <dbReference type="PROSITE-ProRule" id="PRU00335"/>
    </source>
</evidence>
<dbReference type="Pfam" id="PF00440">
    <property type="entry name" value="TetR_N"/>
    <property type="match status" value="1"/>
</dbReference>
<evidence type="ECO:0000259" key="3">
    <source>
        <dbReference type="PROSITE" id="PS50977"/>
    </source>
</evidence>
<keyword evidence="5" id="KW-1185">Reference proteome</keyword>
<dbReference type="Gene3D" id="1.10.10.60">
    <property type="entry name" value="Homeodomain-like"/>
    <property type="match status" value="1"/>
</dbReference>
<dbReference type="PANTHER" id="PTHR43479:SF11">
    <property type="entry name" value="ACREF_ENVCD OPERON REPRESSOR-RELATED"/>
    <property type="match status" value="1"/>
</dbReference>
<dbReference type="AlphaFoldDB" id="A0A5A8F4L6"/>
<dbReference type="RefSeq" id="WP_149266356.1">
    <property type="nucleotide sequence ID" value="NZ_VFJB01000005.1"/>
</dbReference>
<reference evidence="4 5" key="1">
    <citation type="submission" date="2019-06" db="EMBL/GenBank/DDBJ databases">
        <title>Genomic insights into carbon and energy metabolism of Deferribacter autotrophicus revealed new metabolic traits in the phylum Deferribacteres.</title>
        <authorList>
            <person name="Slobodkin A.I."/>
            <person name="Slobodkina G.B."/>
            <person name="Allioux M."/>
            <person name="Alain K."/>
            <person name="Jebbar M."/>
            <person name="Shadrin V."/>
            <person name="Kublanov I.V."/>
            <person name="Toshchakov S.V."/>
            <person name="Bonch-Osmolovskaya E.A."/>
        </authorList>
    </citation>
    <scope>NUCLEOTIDE SEQUENCE [LARGE SCALE GENOMIC DNA]</scope>
    <source>
        <strain evidence="4 5">SL50</strain>
    </source>
</reference>
<dbReference type="PANTHER" id="PTHR43479">
    <property type="entry name" value="ACREF/ENVCD OPERON REPRESSOR-RELATED"/>
    <property type="match status" value="1"/>
</dbReference>
<dbReference type="Pfam" id="PF21542">
    <property type="entry name" value="TetR_C_42"/>
    <property type="match status" value="1"/>
</dbReference>
<dbReference type="InterPro" id="IPR050624">
    <property type="entry name" value="HTH-type_Tx_Regulator"/>
</dbReference>
<protein>
    <submittedName>
        <fullName evidence="4">TetR/AcrR family transcriptional regulator</fullName>
    </submittedName>
</protein>
<evidence type="ECO:0000313" key="5">
    <source>
        <dbReference type="Proteomes" id="UP000322876"/>
    </source>
</evidence>
<dbReference type="InterPro" id="IPR001647">
    <property type="entry name" value="HTH_TetR"/>
</dbReference>
<dbReference type="GO" id="GO:0003677">
    <property type="term" value="F:DNA binding"/>
    <property type="evidence" value="ECO:0007669"/>
    <property type="project" value="UniProtKB-UniRule"/>
</dbReference>
<evidence type="ECO:0000256" key="1">
    <source>
        <dbReference type="ARBA" id="ARBA00023125"/>
    </source>
</evidence>
<keyword evidence="1 2" id="KW-0238">DNA-binding</keyword>
<dbReference type="InterPro" id="IPR049446">
    <property type="entry name" value="TetR_AcrR1-like_C"/>
</dbReference>
<dbReference type="EMBL" id="VFJB01000005">
    <property type="protein sequence ID" value="KAA0258035.1"/>
    <property type="molecule type" value="Genomic_DNA"/>
</dbReference>
<comment type="caution">
    <text evidence="4">The sequence shown here is derived from an EMBL/GenBank/DDBJ whole genome shotgun (WGS) entry which is preliminary data.</text>
</comment>
<feature type="domain" description="HTH tetR-type" evidence="3">
    <location>
        <begin position="6"/>
        <end position="66"/>
    </location>
</feature>
<dbReference type="SUPFAM" id="SSF46689">
    <property type="entry name" value="Homeodomain-like"/>
    <property type="match status" value="1"/>
</dbReference>
<accession>A0A5A8F4L6</accession>